<dbReference type="Gene3D" id="3.30.420.40">
    <property type="match status" value="3"/>
</dbReference>
<dbReference type="Proteomes" id="UP000243515">
    <property type="component" value="Unassembled WGS sequence"/>
</dbReference>
<reference evidence="1 2" key="1">
    <citation type="journal article" date="2015" name="Environ. Microbiol.">
        <title>Metagenome sequence of Elaphomyces granulatus from sporocarp tissue reveals Ascomycota ectomycorrhizal fingerprints of genome expansion and a Proteobacteria-rich microbiome.</title>
        <authorList>
            <person name="Quandt C.A."/>
            <person name="Kohler A."/>
            <person name="Hesse C.N."/>
            <person name="Sharpton T.J."/>
            <person name="Martin F."/>
            <person name="Spatafora J.W."/>
        </authorList>
    </citation>
    <scope>NUCLEOTIDE SEQUENCE [LARGE SCALE GENOMIC DNA]</scope>
    <source>
        <strain evidence="1 2">OSC145934</strain>
    </source>
</reference>
<accession>A0A232M1B2</accession>
<feature type="non-terminal residue" evidence="1">
    <location>
        <position position="1"/>
    </location>
</feature>
<dbReference type="PANTHER" id="PTHR14187:SF5">
    <property type="entry name" value="HEAT SHOCK 70 KDA PROTEIN 12A"/>
    <property type="match status" value="1"/>
</dbReference>
<dbReference type="EMBL" id="NPHW01003071">
    <property type="protein sequence ID" value="OXV10191.1"/>
    <property type="molecule type" value="Genomic_DNA"/>
</dbReference>
<sequence length="584" mass="66854">PLSLTDPADDIFRLVIAIDYGTTYTGIAFATPTRNKAYLNDIDTINISGNEMSFDERIPSVISYSPASEMQERQWGSSLSSNAVAIVDTKLELELQDSSGELDLILEALDGMHNLDFQYIRAHGYPPYPCKRPEEIVGDFLAKVFNAFLEAMTTRLEQGFPQELRDRLPVDIVVTSPAGWSYTAKNSIFRALTRAGFNQNTFPNLIDMLLVSEPEAAAIYTARYLKELDGADFLKAWSKCGSIFVDLAFKKWLRDVLGDKHYRRLDPSQLDPKIGYHHVEGQRMRELMQGFDKHKRKFNRDYRDIKMDLPYPLHNLNRDNKVVGGEITITNKDMRSFFDLCVNQIIELIQGQINQINMQRERVKNIFLVGGFSESEYLRQEIKLCVGLRHIQLRRPDSSWTAVVRGAVIFGIEKPVLPTMSASSRSYGVSVSGSFSEIRHSVQDRFVHPIARVPMAMELLWLIKKGDLILSDGPKVVEQRFAKTFLETDTRTGTLPIYSYDDKDIPERFANSQRELTETCQLEYDLTNIPLREFKHHKPPRSNTPFYTTSLLLILKLDLHMLKIELYWKDSQGPPLCSEDIICD</sequence>
<dbReference type="Gene3D" id="3.90.640.10">
    <property type="entry name" value="Actin, Chain A, domain 4"/>
    <property type="match status" value="1"/>
</dbReference>
<dbReference type="CDD" id="cd10170">
    <property type="entry name" value="ASKHA_NBD_HSP70"/>
    <property type="match status" value="1"/>
</dbReference>
<evidence type="ECO:0008006" key="3">
    <source>
        <dbReference type="Google" id="ProtNLM"/>
    </source>
</evidence>
<dbReference type="PANTHER" id="PTHR14187">
    <property type="entry name" value="ALPHA KINASE/ELONGATION FACTOR 2 KINASE"/>
    <property type="match status" value="1"/>
</dbReference>
<keyword evidence="2" id="KW-1185">Reference proteome</keyword>
<dbReference type="SUPFAM" id="SSF53067">
    <property type="entry name" value="Actin-like ATPase domain"/>
    <property type="match status" value="2"/>
</dbReference>
<proteinExistence type="predicted"/>
<protein>
    <recommendedName>
        <fullName evidence="3">Actin-like ATPase domain-containing protein</fullName>
    </recommendedName>
</protein>
<organism evidence="1 2">
    <name type="scientific">Elaphomyces granulatus</name>
    <dbReference type="NCBI Taxonomy" id="519963"/>
    <lineage>
        <taxon>Eukaryota</taxon>
        <taxon>Fungi</taxon>
        <taxon>Dikarya</taxon>
        <taxon>Ascomycota</taxon>
        <taxon>Pezizomycotina</taxon>
        <taxon>Eurotiomycetes</taxon>
        <taxon>Eurotiomycetidae</taxon>
        <taxon>Eurotiales</taxon>
        <taxon>Elaphomycetaceae</taxon>
        <taxon>Elaphomyces</taxon>
    </lineage>
</organism>
<dbReference type="OrthoDB" id="2963168at2759"/>
<dbReference type="AlphaFoldDB" id="A0A232M1B2"/>
<gene>
    <name evidence="1" type="ORF">Egran_02048</name>
</gene>
<evidence type="ECO:0000313" key="2">
    <source>
        <dbReference type="Proteomes" id="UP000243515"/>
    </source>
</evidence>
<dbReference type="InterPro" id="IPR043129">
    <property type="entry name" value="ATPase_NBD"/>
</dbReference>
<comment type="caution">
    <text evidence="1">The sequence shown here is derived from an EMBL/GenBank/DDBJ whole genome shotgun (WGS) entry which is preliminary data.</text>
</comment>
<evidence type="ECO:0000313" key="1">
    <source>
        <dbReference type="EMBL" id="OXV10191.1"/>
    </source>
</evidence>
<name>A0A232M1B2_9EURO</name>